<dbReference type="GO" id="GO:0016655">
    <property type="term" value="F:oxidoreductase activity, acting on NAD(P)H, quinone or similar compound as acceptor"/>
    <property type="evidence" value="ECO:0007669"/>
    <property type="project" value="UniProtKB-UniRule"/>
</dbReference>
<keyword evidence="6 8" id="KW-0830">Ubiquinone</keyword>
<dbReference type="InterPro" id="IPR056148">
    <property type="entry name" value="NQRA_2nd"/>
</dbReference>
<evidence type="ECO:0000256" key="2">
    <source>
        <dbReference type="ARBA" id="ARBA00022967"/>
    </source>
</evidence>
<gene>
    <name evidence="8" type="primary">nqrA</name>
    <name evidence="12" type="ORF">AXE80_12025</name>
</gene>
<dbReference type="InterPro" id="IPR022615">
    <property type="entry name" value="NqrA_C_domain"/>
</dbReference>
<sequence length="450" mass="48730">MSQDIRVKKGLNIKLKGQAAMTTAAVSRSDFYAIKPTDFHGIIPKLAVKAGDEVIVGDVVFFSKGNDRIKFTSPVSGTVKEIKRGAKRKVLAVIIESKPEDQFKDFGAADPLKLEKEAVLEKILESGSFAYVKQRPYDIVANPSDTPKAIFVSSFDTNPLGPNYAFALKGKEEAFQAGINALSKLTEGAVNLSVDANEASFFSKVENATVFNVTGKHPAGNVGTQIAAINPINQGERVWTVSAQGVATIGELFLTGNYNPTKLVALAGSEVKNPQYYALAAGQSIKSLVEQSADVKGSRIISGNVLTGTQIQLDDYLGFYDNVITVIPEGNKHRFMGWLPFVGSGSIHSAAKTSFAWLNPNKEYVLDTSLNGEERALVVTGEMEKVVPLDIFPLQLLKACIANDIEKMENLGIYEVAPEDFALVDYTNTSKIEAQEIIRQGLDLMIKEVG</sequence>
<evidence type="ECO:0000313" key="12">
    <source>
        <dbReference type="EMBL" id="ANW96960.1"/>
    </source>
</evidence>
<comment type="subunit">
    <text evidence="8">Composed of six subunits; NqrA, NqrB, NqrC, NqrD, NqrE and NqrF.</text>
</comment>
<evidence type="ECO:0000256" key="3">
    <source>
        <dbReference type="ARBA" id="ARBA00023027"/>
    </source>
</evidence>
<evidence type="ECO:0000259" key="10">
    <source>
        <dbReference type="Pfam" id="PF11973"/>
    </source>
</evidence>
<feature type="domain" description="NqrA second alpha/beta" evidence="11">
    <location>
        <begin position="114"/>
        <end position="257"/>
    </location>
</feature>
<dbReference type="EC" id="7.2.1.1" evidence="8"/>
<dbReference type="HAMAP" id="MF_00425">
    <property type="entry name" value="NqrA"/>
    <property type="match status" value="1"/>
</dbReference>
<keyword evidence="4 8" id="KW-0915">Sodium</keyword>
<dbReference type="Proteomes" id="UP000092967">
    <property type="component" value="Chromosome"/>
</dbReference>
<dbReference type="RefSeq" id="WP_068827658.1">
    <property type="nucleotide sequence ID" value="NZ_CP014224.1"/>
</dbReference>
<comment type="catalytic activity">
    <reaction evidence="8">
        <text>a ubiquinone + n Na(+)(in) + NADH + H(+) = a ubiquinol + n Na(+)(out) + NAD(+)</text>
        <dbReference type="Rhea" id="RHEA:47748"/>
        <dbReference type="Rhea" id="RHEA-COMP:9565"/>
        <dbReference type="Rhea" id="RHEA-COMP:9566"/>
        <dbReference type="ChEBI" id="CHEBI:15378"/>
        <dbReference type="ChEBI" id="CHEBI:16389"/>
        <dbReference type="ChEBI" id="CHEBI:17976"/>
        <dbReference type="ChEBI" id="CHEBI:29101"/>
        <dbReference type="ChEBI" id="CHEBI:57540"/>
        <dbReference type="ChEBI" id="CHEBI:57945"/>
        <dbReference type="EC" id="7.2.1.1"/>
    </reaction>
</comment>
<dbReference type="InterPro" id="IPR008703">
    <property type="entry name" value="NqrA"/>
</dbReference>
<dbReference type="Pfam" id="PF11973">
    <property type="entry name" value="NQRA_SLBB"/>
    <property type="match status" value="1"/>
</dbReference>
<dbReference type="KEGG" id="wfu:AXE80_12025"/>
<organism evidence="12 13">
    <name type="scientific">Wenyingzhuangia fucanilytica</name>
    <dbReference type="NCBI Taxonomy" id="1790137"/>
    <lineage>
        <taxon>Bacteria</taxon>
        <taxon>Pseudomonadati</taxon>
        <taxon>Bacteroidota</taxon>
        <taxon>Flavobacteriia</taxon>
        <taxon>Flavobacteriales</taxon>
        <taxon>Flavobacteriaceae</taxon>
        <taxon>Wenyingzhuangia</taxon>
    </lineage>
</organism>
<dbReference type="OrthoDB" id="9774536at2"/>
<keyword evidence="13" id="KW-1185">Reference proteome</keyword>
<reference evidence="12 13" key="1">
    <citation type="submission" date="2016-02" db="EMBL/GenBank/DDBJ databases">
        <authorList>
            <person name="Wen L."/>
            <person name="He K."/>
            <person name="Yang H."/>
        </authorList>
    </citation>
    <scope>NUCLEOTIDE SEQUENCE [LARGE SCALE GENOMIC DNA]</scope>
    <source>
        <strain evidence="12 13">CZ1127</strain>
    </source>
</reference>
<protein>
    <recommendedName>
        <fullName evidence="8">Na(+)-translocating NADH-quinone reductase subunit A</fullName>
        <shortName evidence="8">Na(+)-NQR subunit A</shortName>
        <shortName evidence="8">Na(+)-translocating NQR subunit A</shortName>
        <ecNumber evidence="8">7.2.1.1</ecNumber>
    </recommendedName>
    <alternativeName>
        <fullName evidence="8">NQR complex subunit A</fullName>
    </alternativeName>
    <alternativeName>
        <fullName evidence="8">NQR-1 subunit A</fullName>
    </alternativeName>
</protein>
<evidence type="ECO:0000256" key="6">
    <source>
        <dbReference type="ARBA" id="ARBA00023075"/>
    </source>
</evidence>
<evidence type="ECO:0000256" key="1">
    <source>
        <dbReference type="ARBA" id="ARBA00022448"/>
    </source>
</evidence>
<comment type="similarity">
    <text evidence="8">Belongs to the NqrA family.</text>
</comment>
<evidence type="ECO:0000256" key="4">
    <source>
        <dbReference type="ARBA" id="ARBA00023053"/>
    </source>
</evidence>
<dbReference type="NCBIfam" id="NF003761">
    <property type="entry name" value="PRK05352.1-4"/>
    <property type="match status" value="1"/>
</dbReference>
<keyword evidence="1 8" id="KW-0813">Transport</keyword>
<dbReference type="EMBL" id="CP014224">
    <property type="protein sequence ID" value="ANW96960.1"/>
    <property type="molecule type" value="Genomic_DNA"/>
</dbReference>
<dbReference type="PANTHER" id="PTHR37839">
    <property type="entry name" value="NA(+)-TRANSLOCATING NADH-QUINONE REDUCTASE SUBUNIT A"/>
    <property type="match status" value="1"/>
</dbReference>
<comment type="function">
    <text evidence="8">NQR complex catalyzes the reduction of ubiquinone-1 to ubiquinol by two successive reactions, coupled with the transport of Na(+) ions from the cytoplasm to the periplasm. NqrA to NqrE are probably involved in the second step, the conversion of ubisemiquinone to ubiquinol.</text>
</comment>
<evidence type="ECO:0000259" key="9">
    <source>
        <dbReference type="Pfam" id="PF05896"/>
    </source>
</evidence>
<feature type="domain" description="Na(+)-translocating NADH-quinone reductase subunit A C-terminal" evidence="10">
    <location>
        <begin position="264"/>
        <end position="311"/>
    </location>
</feature>
<proteinExistence type="inferred from homology"/>
<dbReference type="PANTHER" id="PTHR37839:SF1">
    <property type="entry name" value="NA(+)-TRANSLOCATING NADH-QUINONE REDUCTASE SUBUNIT A"/>
    <property type="match status" value="1"/>
</dbReference>
<dbReference type="GO" id="GO:0006814">
    <property type="term" value="P:sodium ion transport"/>
    <property type="evidence" value="ECO:0007669"/>
    <property type="project" value="UniProtKB-UniRule"/>
</dbReference>
<keyword evidence="7 8" id="KW-0739">Sodium transport</keyword>
<evidence type="ECO:0000259" key="11">
    <source>
        <dbReference type="Pfam" id="PF24836"/>
    </source>
</evidence>
<dbReference type="Pfam" id="PF05896">
    <property type="entry name" value="NQRA_N"/>
    <property type="match status" value="1"/>
</dbReference>
<dbReference type="STRING" id="1790137.AXE80_12025"/>
<evidence type="ECO:0000313" key="13">
    <source>
        <dbReference type="Proteomes" id="UP000092967"/>
    </source>
</evidence>
<evidence type="ECO:0000256" key="8">
    <source>
        <dbReference type="HAMAP-Rule" id="MF_00425"/>
    </source>
</evidence>
<feature type="domain" description="NqrA N-terminal barrel-sandwich hybrid" evidence="9">
    <location>
        <begin position="5"/>
        <end position="97"/>
    </location>
</feature>
<dbReference type="Pfam" id="PF24836">
    <property type="entry name" value="NQRA_2nd"/>
    <property type="match status" value="1"/>
</dbReference>
<keyword evidence="3 8" id="KW-0520">NAD</keyword>
<name>A0A1B1Y861_9FLAO</name>
<accession>A0A1B1Y861</accession>
<dbReference type="NCBIfam" id="TIGR01936">
    <property type="entry name" value="nqrA"/>
    <property type="match status" value="1"/>
</dbReference>
<evidence type="ECO:0000256" key="7">
    <source>
        <dbReference type="ARBA" id="ARBA00023201"/>
    </source>
</evidence>
<dbReference type="AlphaFoldDB" id="A0A1B1Y861"/>
<evidence type="ECO:0000256" key="5">
    <source>
        <dbReference type="ARBA" id="ARBA00023065"/>
    </source>
</evidence>
<keyword evidence="2 8" id="KW-1278">Translocase</keyword>
<keyword evidence="5 8" id="KW-0406">Ion transport</keyword>
<dbReference type="InterPro" id="IPR056147">
    <property type="entry name" value="NQRA_N"/>
</dbReference>